<dbReference type="Pfam" id="PF00047">
    <property type="entry name" value="ig"/>
    <property type="match status" value="1"/>
</dbReference>
<dbReference type="InterPro" id="IPR013783">
    <property type="entry name" value="Ig-like_fold"/>
</dbReference>
<dbReference type="InterPro" id="IPR007110">
    <property type="entry name" value="Ig-like_dom"/>
</dbReference>
<dbReference type="EMBL" id="JAGXEW010000024">
    <property type="protein sequence ID" value="KAK1158283.1"/>
    <property type="molecule type" value="Genomic_DNA"/>
</dbReference>
<dbReference type="Proteomes" id="UP001230051">
    <property type="component" value="Unassembled WGS sequence"/>
</dbReference>
<dbReference type="AlphaFoldDB" id="A0AAD8FW97"/>
<dbReference type="InterPro" id="IPR013151">
    <property type="entry name" value="Immunoglobulin_dom"/>
</dbReference>
<feature type="region of interest" description="Disordered" evidence="2">
    <location>
        <begin position="211"/>
        <end position="246"/>
    </location>
</feature>
<evidence type="ECO:0000256" key="3">
    <source>
        <dbReference type="SAM" id="SignalP"/>
    </source>
</evidence>
<keyword evidence="3" id="KW-0732">Signal</keyword>
<keyword evidence="1" id="KW-0393">Immunoglobulin domain</keyword>
<evidence type="ECO:0000313" key="6">
    <source>
        <dbReference type="Proteomes" id="UP001230051"/>
    </source>
</evidence>
<evidence type="ECO:0000256" key="2">
    <source>
        <dbReference type="SAM" id="MobiDB-lite"/>
    </source>
</evidence>
<evidence type="ECO:0000256" key="1">
    <source>
        <dbReference type="ARBA" id="ARBA00023319"/>
    </source>
</evidence>
<keyword evidence="6" id="KW-1185">Reference proteome</keyword>
<dbReference type="SMART" id="SM00409">
    <property type="entry name" value="IG"/>
    <property type="match status" value="1"/>
</dbReference>
<dbReference type="InterPro" id="IPR003599">
    <property type="entry name" value="Ig_sub"/>
</dbReference>
<dbReference type="PROSITE" id="PS50835">
    <property type="entry name" value="IG_LIKE"/>
    <property type="match status" value="1"/>
</dbReference>
<feature type="signal peptide" evidence="3">
    <location>
        <begin position="1"/>
        <end position="25"/>
    </location>
</feature>
<organism evidence="5 6">
    <name type="scientific">Acipenser oxyrinchus oxyrinchus</name>
    <dbReference type="NCBI Taxonomy" id="40147"/>
    <lineage>
        <taxon>Eukaryota</taxon>
        <taxon>Metazoa</taxon>
        <taxon>Chordata</taxon>
        <taxon>Craniata</taxon>
        <taxon>Vertebrata</taxon>
        <taxon>Euteleostomi</taxon>
        <taxon>Actinopterygii</taxon>
        <taxon>Chondrostei</taxon>
        <taxon>Acipenseriformes</taxon>
        <taxon>Acipenseridae</taxon>
        <taxon>Acipenser</taxon>
    </lineage>
</organism>
<reference evidence="5" key="1">
    <citation type="submission" date="2022-02" db="EMBL/GenBank/DDBJ databases">
        <title>Atlantic sturgeon de novo genome assembly.</title>
        <authorList>
            <person name="Stock M."/>
            <person name="Klopp C."/>
            <person name="Guiguen Y."/>
            <person name="Cabau C."/>
            <person name="Parinello H."/>
            <person name="Santidrian Yebra-Pimentel E."/>
            <person name="Kuhl H."/>
            <person name="Dirks R.P."/>
            <person name="Guessner J."/>
            <person name="Wuertz S."/>
            <person name="Du K."/>
            <person name="Schartl M."/>
        </authorList>
    </citation>
    <scope>NUCLEOTIDE SEQUENCE</scope>
    <source>
        <strain evidence="5">STURGEONOMICS-FGT-2020</strain>
        <tissue evidence="5">Whole blood</tissue>
    </source>
</reference>
<dbReference type="InterPro" id="IPR036179">
    <property type="entry name" value="Ig-like_dom_sf"/>
</dbReference>
<evidence type="ECO:0000259" key="4">
    <source>
        <dbReference type="PROSITE" id="PS50835"/>
    </source>
</evidence>
<sequence length="246" mass="26502">MAGIGTPVPRLLFLLLISLLPAVSSKEPCVTSVIAKRAFTSIPVGGSLSLNCSVIHCGPGSWSGEWGRSDLDNFSPLNLSDDRVQVTAIPVRETQTTLQLTIQNMMYNDSGNYQCRVIGTELNTSNMGHMTNVTVTVDLHCTTMTLPCLPPDSPGRRLHVRLLICFSPVLSLGVGCLLCWSCRCKASGQTTDSEEPATELVYTTVILRDPSHHPAKAPPPSQSEYSTIHFPHRGGGGEGGERAWNS</sequence>
<evidence type="ECO:0000313" key="5">
    <source>
        <dbReference type="EMBL" id="KAK1158283.1"/>
    </source>
</evidence>
<dbReference type="SUPFAM" id="SSF48726">
    <property type="entry name" value="Immunoglobulin"/>
    <property type="match status" value="1"/>
</dbReference>
<comment type="caution">
    <text evidence="5">The sequence shown here is derived from an EMBL/GenBank/DDBJ whole genome shotgun (WGS) entry which is preliminary data.</text>
</comment>
<feature type="chain" id="PRO_5042019501" description="Ig-like domain-containing protein" evidence="3">
    <location>
        <begin position="26"/>
        <end position="246"/>
    </location>
</feature>
<feature type="domain" description="Ig-like" evidence="4">
    <location>
        <begin position="28"/>
        <end position="136"/>
    </location>
</feature>
<accession>A0AAD8FW97</accession>
<name>A0AAD8FW97_ACIOX</name>
<proteinExistence type="predicted"/>
<dbReference type="Gene3D" id="2.60.40.10">
    <property type="entry name" value="Immunoglobulins"/>
    <property type="match status" value="1"/>
</dbReference>
<gene>
    <name evidence="5" type="ORF">AOXY_G23139</name>
</gene>
<protein>
    <recommendedName>
        <fullName evidence="4">Ig-like domain-containing protein</fullName>
    </recommendedName>
</protein>